<name>A0A4T0QVN9_9BASI</name>
<dbReference type="SUPFAM" id="SSF46785">
    <property type="entry name" value="Winged helix' DNA-binding domain"/>
    <property type="match status" value="2"/>
</dbReference>
<dbReference type="InterPro" id="IPR008570">
    <property type="entry name" value="ESCRT-II_cplx_Vps25-sub"/>
</dbReference>
<evidence type="ECO:0000256" key="2">
    <source>
        <dbReference type="ARBA" id="ARBA00022448"/>
    </source>
</evidence>
<evidence type="ECO:0000313" key="5">
    <source>
        <dbReference type="Proteomes" id="UP000305647"/>
    </source>
</evidence>
<dbReference type="EMBL" id="SPRO01000036">
    <property type="protein sequence ID" value="TIC28621.1"/>
    <property type="molecule type" value="Genomic_DNA"/>
</dbReference>
<protein>
    <submittedName>
        <fullName evidence="4">ESCRT-II complex, vps25 subunit</fullName>
    </submittedName>
</protein>
<dbReference type="InterPro" id="IPR036390">
    <property type="entry name" value="WH_DNA-bd_sf"/>
</dbReference>
<dbReference type="GO" id="GO:0042803">
    <property type="term" value="F:protein homodimerization activity"/>
    <property type="evidence" value="ECO:0007669"/>
    <property type="project" value="TreeGrafter"/>
</dbReference>
<accession>A0A4T0QVN9</accession>
<dbReference type="Proteomes" id="UP000305647">
    <property type="component" value="Unassembled WGS sequence"/>
</dbReference>
<dbReference type="GO" id="GO:0043328">
    <property type="term" value="P:protein transport to vacuole involved in ubiquitin-dependent protein catabolic process via the multivesicular body sorting pathway"/>
    <property type="evidence" value="ECO:0007669"/>
    <property type="project" value="TreeGrafter"/>
</dbReference>
<dbReference type="InterPro" id="IPR036388">
    <property type="entry name" value="WH-like_DNA-bd_sf"/>
</dbReference>
<dbReference type="Gene3D" id="1.10.10.10">
    <property type="entry name" value="Winged helix-like DNA-binding domain superfamily/Winged helix DNA-binding domain"/>
    <property type="match status" value="1"/>
</dbReference>
<dbReference type="GO" id="GO:0000814">
    <property type="term" value="C:ESCRT II complex"/>
    <property type="evidence" value="ECO:0007669"/>
    <property type="project" value="InterPro"/>
</dbReference>
<evidence type="ECO:0000256" key="3">
    <source>
        <dbReference type="ARBA" id="ARBA00022927"/>
    </source>
</evidence>
<gene>
    <name evidence="4" type="ORF">E3Q10_03056</name>
</gene>
<organism evidence="4 5">
    <name type="scientific">Wallemia mellicola</name>
    <dbReference type="NCBI Taxonomy" id="1708541"/>
    <lineage>
        <taxon>Eukaryota</taxon>
        <taxon>Fungi</taxon>
        <taxon>Dikarya</taxon>
        <taxon>Basidiomycota</taxon>
        <taxon>Wallemiomycotina</taxon>
        <taxon>Wallemiomycetes</taxon>
        <taxon>Wallemiales</taxon>
        <taxon>Wallemiaceae</taxon>
        <taxon>Wallemia</taxon>
    </lineage>
</organism>
<dbReference type="Pfam" id="PF05871">
    <property type="entry name" value="ESCRT-II"/>
    <property type="match status" value="1"/>
</dbReference>
<dbReference type="PANTHER" id="PTHR13149">
    <property type="entry name" value="VACUOLAR PROTEIN SORTING-ASSOCIATED PROTEIN VPS25"/>
    <property type="match status" value="1"/>
</dbReference>
<dbReference type="PANTHER" id="PTHR13149:SF0">
    <property type="entry name" value="VACUOLAR PROTEIN-SORTING-ASSOCIATED PROTEIN 25"/>
    <property type="match status" value="1"/>
</dbReference>
<keyword evidence="2" id="KW-0813">Transport</keyword>
<dbReference type="Gene3D" id="1.10.10.570">
    <property type="entry name" value="Winged helix' DNA-binding domain. Chain C. Domain 1"/>
    <property type="match status" value="1"/>
</dbReference>
<proteinExistence type="inferred from homology"/>
<evidence type="ECO:0000256" key="1">
    <source>
        <dbReference type="ARBA" id="ARBA00009674"/>
    </source>
</evidence>
<keyword evidence="3" id="KW-0653">Protein transport</keyword>
<comment type="caution">
    <text evidence="4">The sequence shown here is derived from an EMBL/GenBank/DDBJ whole genome shotgun (WGS) entry which is preliminary data.</text>
</comment>
<comment type="similarity">
    <text evidence="1">Belongs to the VPS25 family.</text>
</comment>
<dbReference type="AlphaFoldDB" id="A0A4T0QVN9"/>
<dbReference type="GO" id="GO:0005198">
    <property type="term" value="F:structural molecule activity"/>
    <property type="evidence" value="ECO:0007669"/>
    <property type="project" value="TreeGrafter"/>
</dbReference>
<sequence>MTTIIDFPPFYTQQPNVETLSQQLQLWSQHILKVCKQRRQFQLSMSDDIWTNEKIQRAANREFITVILDSLVKNGLATYTDTTKESVWVYWRTLAEWAAVLYDHVDGTAQLNTPLTYYELTESDYSHLSELNGLPTPILRSAINILVKQNKAVTIKTSNGEGVKFI</sequence>
<evidence type="ECO:0000313" key="4">
    <source>
        <dbReference type="EMBL" id="TIC28621.1"/>
    </source>
</evidence>
<dbReference type="InterPro" id="IPR014041">
    <property type="entry name" value="ESCRT-II_cplx_Vps25-sub_N"/>
</dbReference>
<reference evidence="4 5" key="1">
    <citation type="submission" date="2019-03" db="EMBL/GenBank/DDBJ databases">
        <title>Sequencing 25 genomes of Wallemia mellicola.</title>
        <authorList>
            <person name="Gostincar C."/>
        </authorList>
    </citation>
    <scope>NUCLEOTIDE SEQUENCE [LARGE SCALE GENOMIC DNA]</scope>
    <source>
        <strain evidence="4 5">EXF-8738</strain>
    </source>
</reference>